<evidence type="ECO:0000313" key="1">
    <source>
        <dbReference type="Proteomes" id="UP000790787"/>
    </source>
</evidence>
<dbReference type="Proteomes" id="UP000790787">
    <property type="component" value="Unplaced"/>
</dbReference>
<proteinExistence type="predicted"/>
<reference evidence="2" key="1">
    <citation type="submission" date="2025-08" db="UniProtKB">
        <authorList>
            <consortium name="RefSeq"/>
        </authorList>
    </citation>
    <scope>IDENTIFICATION</scope>
    <source>
        <tissue evidence="2">Leaf</tissue>
    </source>
</reference>
<sequence>MGSSLFWFGNWTGLGALYFVTPPDFLCDESIHIIYNVVENDQWDEEKIREILPEELADHILLNMKSLLVHDVLDKPQWMLETRGVFSVKSAWEYLRRRNEPANAYKKIWVKGLPFKIAFFMWKMWKNKLPLDDFFRRLGYYYAVDYIPSSSDQVLECRCDPSIASYYVSTTIQSLVKLRKRVLQNVPHKWPDLLSMMESYLPKLKFTKVLWGYPSPGWIKVNTDGASRDNPGLSSIGFVLRNEEGDIVYGCGKEV</sequence>
<evidence type="ECO:0000313" key="2">
    <source>
        <dbReference type="RefSeq" id="XP_075105034.1"/>
    </source>
</evidence>
<dbReference type="RefSeq" id="XP_075105034.1">
    <property type="nucleotide sequence ID" value="XM_075248933.1"/>
</dbReference>
<organism evidence="1 2">
    <name type="scientific">Nicotiana tabacum</name>
    <name type="common">Common tobacco</name>
    <dbReference type="NCBI Taxonomy" id="4097"/>
    <lineage>
        <taxon>Eukaryota</taxon>
        <taxon>Viridiplantae</taxon>
        <taxon>Streptophyta</taxon>
        <taxon>Embryophyta</taxon>
        <taxon>Tracheophyta</taxon>
        <taxon>Spermatophyta</taxon>
        <taxon>Magnoliopsida</taxon>
        <taxon>eudicotyledons</taxon>
        <taxon>Gunneridae</taxon>
        <taxon>Pentapetalae</taxon>
        <taxon>asterids</taxon>
        <taxon>lamiids</taxon>
        <taxon>Solanales</taxon>
        <taxon>Solanaceae</taxon>
        <taxon>Nicotianoideae</taxon>
        <taxon>Nicotianeae</taxon>
        <taxon>Nicotiana</taxon>
    </lineage>
</organism>
<accession>A0AC58U6S3</accession>
<gene>
    <name evidence="2" type="primary">LOC142179115</name>
</gene>
<keyword evidence="1" id="KW-1185">Reference proteome</keyword>
<protein>
    <submittedName>
        <fullName evidence="2">Uncharacterized protein LOC142179115</fullName>
    </submittedName>
</protein>
<name>A0AC58U6S3_TOBAC</name>